<dbReference type="Gene3D" id="3.30.1340.30">
    <property type="match status" value="2"/>
</dbReference>
<evidence type="ECO:0000256" key="1">
    <source>
        <dbReference type="ARBA" id="ARBA00004418"/>
    </source>
</evidence>
<keyword evidence="2 6" id="KW-0732">Signal</keyword>
<proteinExistence type="predicted"/>
<dbReference type="KEGG" id="lpv:HYN51_06110"/>
<keyword evidence="9" id="KW-1185">Reference proteome</keyword>
<organism evidence="8 9">
    <name type="scientific">Limnobaculum parvum</name>
    <dbReference type="NCBI Taxonomy" id="2172103"/>
    <lineage>
        <taxon>Bacteria</taxon>
        <taxon>Pseudomonadati</taxon>
        <taxon>Pseudomonadota</taxon>
        <taxon>Gammaproteobacteria</taxon>
        <taxon>Enterobacterales</taxon>
        <taxon>Budviciaceae</taxon>
        <taxon>Limnobaculum</taxon>
    </lineage>
</organism>
<comment type="subcellular location">
    <subcellularLocation>
        <location evidence="1">Periplasm</location>
    </subcellularLocation>
</comment>
<dbReference type="Proteomes" id="UP000244908">
    <property type="component" value="Chromosome"/>
</dbReference>
<gene>
    <name evidence="8" type="ORF">HYN51_06110</name>
</gene>
<dbReference type="OrthoDB" id="6477610at2"/>
<dbReference type="AlphaFoldDB" id="A0A2Y9TX37"/>
<feature type="signal peptide" evidence="6">
    <location>
        <begin position="1"/>
        <end position="26"/>
    </location>
</feature>
<evidence type="ECO:0000313" key="8">
    <source>
        <dbReference type="EMBL" id="AWH88172.1"/>
    </source>
</evidence>
<evidence type="ECO:0000259" key="7">
    <source>
        <dbReference type="PROSITE" id="PS50914"/>
    </source>
</evidence>
<keyword evidence="3" id="KW-0677">Repeat</keyword>
<dbReference type="InterPro" id="IPR007055">
    <property type="entry name" value="BON_dom"/>
</dbReference>
<sequence>MKNVPLARSFIAIVLSTVVVSGSAWAEETVATKAENAVEKVSTSIDKSVDKVGSSIDKSMTKVDNFMGDSTITAKVKSALLDHKSIESTHISVETTGGVVTLSGFVTSPEQMTQANEVVAKVEGVKSVSNKLQVQEDKGSTVESYVSDSAITSEVKAKFLADKIVPSRKIKVETSEGVVLLTGNIDKAVQAKQAESIAKQVKGVKTVKNDLVVKH</sequence>
<name>A0A2Y9TX37_9GAMM</name>
<dbReference type="InterPro" id="IPR014004">
    <property type="entry name" value="Transpt-assoc_nodulatn_dom_bac"/>
</dbReference>
<reference evidence="8 9" key="1">
    <citation type="journal article" date="2019" name="Int. J. Syst. Evol. Microbiol.">
        <title>Limnobaculum parvum gen. nov., sp. nov., isolated from a freshwater lake.</title>
        <authorList>
            <person name="Baek C."/>
            <person name="Shin S.K."/>
            <person name="Yi H."/>
        </authorList>
    </citation>
    <scope>NUCLEOTIDE SEQUENCE [LARGE SCALE GENOMIC DNA]</scope>
    <source>
        <strain evidence="8 9">HYN0051</strain>
    </source>
</reference>
<dbReference type="RefSeq" id="WP_108900247.1">
    <property type="nucleotide sequence ID" value="NZ_CP029185.2"/>
</dbReference>
<dbReference type="GO" id="GO:0042597">
    <property type="term" value="C:periplasmic space"/>
    <property type="evidence" value="ECO:0007669"/>
    <property type="project" value="UniProtKB-SubCell"/>
</dbReference>
<dbReference type="FunFam" id="3.30.1340.30:FF:000001">
    <property type="entry name" value="Molecular chaperone OsmY"/>
    <property type="match status" value="2"/>
</dbReference>
<feature type="domain" description="BON" evidence="7">
    <location>
        <begin position="68"/>
        <end position="136"/>
    </location>
</feature>
<dbReference type="PANTHER" id="PTHR34606">
    <property type="entry name" value="BON DOMAIN-CONTAINING PROTEIN"/>
    <property type="match status" value="1"/>
</dbReference>
<evidence type="ECO:0000313" key="9">
    <source>
        <dbReference type="Proteomes" id="UP000244908"/>
    </source>
</evidence>
<dbReference type="SMART" id="SM00749">
    <property type="entry name" value="BON"/>
    <property type="match status" value="2"/>
</dbReference>
<dbReference type="InterPro" id="IPR051686">
    <property type="entry name" value="Lipoprotein_DolP"/>
</dbReference>
<keyword evidence="4" id="KW-0574">Periplasm</keyword>
<dbReference type="PANTHER" id="PTHR34606:SF11">
    <property type="entry name" value="OSMOTICALLY-INDUCIBLE PROTEIN Y"/>
    <property type="match status" value="1"/>
</dbReference>
<feature type="chain" id="PRO_5015883351" description="Osmotically-inducible protein Y" evidence="6">
    <location>
        <begin position="27"/>
        <end position="215"/>
    </location>
</feature>
<evidence type="ECO:0000256" key="6">
    <source>
        <dbReference type="SAM" id="SignalP"/>
    </source>
</evidence>
<accession>A0A2Y9TX37</accession>
<protein>
    <recommendedName>
        <fullName evidence="5">Osmotically-inducible protein Y</fullName>
    </recommendedName>
</protein>
<dbReference type="EMBL" id="CP029185">
    <property type="protein sequence ID" value="AWH88172.1"/>
    <property type="molecule type" value="Genomic_DNA"/>
</dbReference>
<evidence type="ECO:0000256" key="3">
    <source>
        <dbReference type="ARBA" id="ARBA00022737"/>
    </source>
</evidence>
<evidence type="ECO:0000256" key="5">
    <source>
        <dbReference type="ARBA" id="ARBA00070588"/>
    </source>
</evidence>
<evidence type="ECO:0000256" key="2">
    <source>
        <dbReference type="ARBA" id="ARBA00022729"/>
    </source>
</evidence>
<feature type="domain" description="BON" evidence="7">
    <location>
        <begin position="147"/>
        <end position="215"/>
    </location>
</feature>
<dbReference type="PROSITE" id="PS50914">
    <property type="entry name" value="BON"/>
    <property type="match status" value="2"/>
</dbReference>
<dbReference type="NCBIfam" id="NF007858">
    <property type="entry name" value="PRK10568.1"/>
    <property type="match status" value="1"/>
</dbReference>
<dbReference type="Pfam" id="PF04972">
    <property type="entry name" value="BON"/>
    <property type="match status" value="2"/>
</dbReference>
<evidence type="ECO:0000256" key="4">
    <source>
        <dbReference type="ARBA" id="ARBA00022764"/>
    </source>
</evidence>